<sequence length="709" mass="76723">MPQSTSSSSSLAFLSSQLEETRANQMKERSKRTLELMKTAVEWKSWEELRTLTKAFQVYLKEVRETDQRRRRDLQTSVSRVWAARHQLAKADRHKDEAIAQAELLSTGNDGLRNQLEFDARQFVALLQSCAHLERQLAELQKLGKYNQTPIYVRVSHGVQTLHWPFWRQRYHEEAEGEQAIGTYESEAPSASSSCFGAMSRISEVSSGSRSKDAPALGGVEAGSVNSTCDDRQSSSKHAGLQRGLVHCEGDTDTQTSELQTGALNEEIESKGAKEAVLTEMATEAVPGRAHWAHNPMETAAAPTAAQEEDDFGGQSPFGNTQLSETSTVVAMSPSDAWNSPSSKDARVEALRVLSALADLKKKLQLCSAARDTSFSTTDGTPGRASPGNAHVEDAEDVSAIETGTSRSSVGHSSAATLGEPLRGRANGKLILGPRVSFASQSRCSQEQEGDGQESPSSPFLRPSVLAAEEASRFASMKTLQASSDASLCKEEAKEEESCAKVEPQRSRPPTRYTVHSVSQLVGGIPGAAVAGGAVVPTAASLSHRSAGFLEQTRNFRQTLPGTMGSHAQRSLPGSGTNRSPQSYDRNLQERELSSGQSALPVIPPLPMRPEHQPSPAATSRQPPGTGGKIGDVERKPDASYVATIKLVQELNNRKVPTATSQTELARKEAHQPATSRATCREKPMTRDINETPRQKQRGDEEQSTKACL</sequence>
<evidence type="ECO:0000313" key="2">
    <source>
        <dbReference type="EMBL" id="CAI4009018.1"/>
    </source>
</evidence>
<gene>
    <name evidence="2" type="ORF">C1SCF055_LOCUS34402</name>
</gene>
<feature type="region of interest" description="Disordered" evidence="1">
    <location>
        <begin position="654"/>
        <end position="709"/>
    </location>
</feature>
<organism evidence="2">
    <name type="scientific">Cladocopium goreaui</name>
    <dbReference type="NCBI Taxonomy" id="2562237"/>
    <lineage>
        <taxon>Eukaryota</taxon>
        <taxon>Sar</taxon>
        <taxon>Alveolata</taxon>
        <taxon>Dinophyceae</taxon>
        <taxon>Suessiales</taxon>
        <taxon>Symbiodiniaceae</taxon>
        <taxon>Cladocopium</taxon>
    </lineage>
</organism>
<comment type="caution">
    <text evidence="2">The sequence shown here is derived from an EMBL/GenBank/DDBJ whole genome shotgun (WGS) entry which is preliminary data.</text>
</comment>
<reference evidence="3 4" key="2">
    <citation type="submission" date="2024-05" db="EMBL/GenBank/DDBJ databases">
        <authorList>
            <person name="Chen Y."/>
            <person name="Shah S."/>
            <person name="Dougan E. K."/>
            <person name="Thang M."/>
            <person name="Chan C."/>
        </authorList>
    </citation>
    <scope>NUCLEOTIDE SEQUENCE [LARGE SCALE GENOMIC DNA]</scope>
</reference>
<feature type="compositionally biased region" description="Polar residues" evidence="1">
    <location>
        <begin position="371"/>
        <end position="380"/>
    </location>
</feature>
<feature type="region of interest" description="Disordered" evidence="1">
    <location>
        <begin position="440"/>
        <end position="460"/>
    </location>
</feature>
<evidence type="ECO:0000256" key="1">
    <source>
        <dbReference type="SAM" id="MobiDB-lite"/>
    </source>
</evidence>
<feature type="region of interest" description="Disordered" evidence="1">
    <location>
        <begin position="371"/>
        <end position="422"/>
    </location>
</feature>
<feature type="compositionally biased region" description="Polar residues" evidence="1">
    <location>
        <begin position="559"/>
        <end position="586"/>
    </location>
</feature>
<dbReference type="Proteomes" id="UP001152797">
    <property type="component" value="Unassembled WGS sequence"/>
</dbReference>
<proteinExistence type="predicted"/>
<accession>A0A9P1DI20</accession>
<protein>
    <submittedName>
        <fullName evidence="2">Uncharacterized protein</fullName>
    </submittedName>
</protein>
<reference evidence="2" key="1">
    <citation type="submission" date="2022-10" db="EMBL/GenBank/DDBJ databases">
        <authorList>
            <person name="Chen Y."/>
            <person name="Dougan E. K."/>
            <person name="Chan C."/>
            <person name="Rhodes N."/>
            <person name="Thang M."/>
        </authorList>
    </citation>
    <scope>NUCLEOTIDE SEQUENCE</scope>
</reference>
<dbReference type="AlphaFoldDB" id="A0A9P1DI20"/>
<feature type="region of interest" description="Disordered" evidence="1">
    <location>
        <begin position="559"/>
        <end position="637"/>
    </location>
</feature>
<dbReference type="EMBL" id="CAMXCT010004445">
    <property type="protein sequence ID" value="CAI4009018.1"/>
    <property type="molecule type" value="Genomic_DNA"/>
</dbReference>
<evidence type="ECO:0000313" key="4">
    <source>
        <dbReference type="Proteomes" id="UP001152797"/>
    </source>
</evidence>
<feature type="compositionally biased region" description="Polar residues" evidence="1">
    <location>
        <begin position="253"/>
        <end position="263"/>
    </location>
</feature>
<feature type="region of interest" description="Disordered" evidence="1">
    <location>
        <begin position="206"/>
        <end position="272"/>
    </location>
</feature>
<dbReference type="OrthoDB" id="417037at2759"/>
<dbReference type="EMBL" id="CAMXCT030004445">
    <property type="protein sequence ID" value="CAL4796330.1"/>
    <property type="molecule type" value="Genomic_DNA"/>
</dbReference>
<dbReference type="EMBL" id="CAMXCT020004445">
    <property type="protein sequence ID" value="CAL1162393.1"/>
    <property type="molecule type" value="Genomic_DNA"/>
</dbReference>
<name>A0A9P1DI20_9DINO</name>
<keyword evidence="4" id="KW-1185">Reference proteome</keyword>
<feature type="compositionally biased region" description="Basic and acidic residues" evidence="1">
    <location>
        <begin position="679"/>
        <end position="709"/>
    </location>
</feature>
<evidence type="ECO:0000313" key="3">
    <source>
        <dbReference type="EMBL" id="CAL4796330.1"/>
    </source>
</evidence>
<feature type="compositionally biased region" description="Polar residues" evidence="1">
    <location>
        <begin position="402"/>
        <end position="416"/>
    </location>
</feature>